<proteinExistence type="predicted"/>
<evidence type="ECO:0000256" key="1">
    <source>
        <dbReference type="SAM" id="Phobius"/>
    </source>
</evidence>
<sequence length="167" mass="18823">MDYVIECLYWCHPVLVLWETGVHKLFQFGLAYHKVHKTCSFRNCIFCVIGHAVTAKVANQFSCMYVTYAYKSEAKQGTEKIRRIRIVHGEGNVNVSGVQGAGYAPGYASGNFSKFSKFFRNLAPGVASGYAPGVLNYVLFALPWPAILCNYIYLKYLSHKDEKDSEI</sequence>
<evidence type="ECO:0000313" key="2">
    <source>
        <dbReference type="EMBL" id="KRX16691.1"/>
    </source>
</evidence>
<gene>
    <name evidence="2" type="ORF">T07_12632</name>
</gene>
<name>A0A0V0RQD8_9BILA</name>
<protein>
    <submittedName>
        <fullName evidence="2">Uncharacterized protein</fullName>
    </submittedName>
</protein>
<feature type="transmembrane region" description="Helical" evidence="1">
    <location>
        <begin position="134"/>
        <end position="154"/>
    </location>
</feature>
<keyword evidence="1" id="KW-1133">Transmembrane helix</keyword>
<dbReference type="OrthoDB" id="5938760at2759"/>
<reference evidence="2 3" key="1">
    <citation type="submission" date="2015-01" db="EMBL/GenBank/DDBJ databases">
        <title>Evolution of Trichinella species and genotypes.</title>
        <authorList>
            <person name="Korhonen P.K."/>
            <person name="Edoardo P."/>
            <person name="Giuseppe L.R."/>
            <person name="Gasser R.B."/>
        </authorList>
    </citation>
    <scope>NUCLEOTIDE SEQUENCE [LARGE SCALE GENOMIC DNA]</scope>
    <source>
        <strain evidence="2">ISS37</strain>
    </source>
</reference>
<evidence type="ECO:0000313" key="3">
    <source>
        <dbReference type="Proteomes" id="UP000054630"/>
    </source>
</evidence>
<dbReference type="AlphaFoldDB" id="A0A0V0RQD8"/>
<dbReference type="Proteomes" id="UP000054630">
    <property type="component" value="Unassembled WGS sequence"/>
</dbReference>
<organism evidence="2 3">
    <name type="scientific">Trichinella nelsoni</name>
    <dbReference type="NCBI Taxonomy" id="6336"/>
    <lineage>
        <taxon>Eukaryota</taxon>
        <taxon>Metazoa</taxon>
        <taxon>Ecdysozoa</taxon>
        <taxon>Nematoda</taxon>
        <taxon>Enoplea</taxon>
        <taxon>Dorylaimia</taxon>
        <taxon>Trichinellida</taxon>
        <taxon>Trichinellidae</taxon>
        <taxon>Trichinella</taxon>
    </lineage>
</organism>
<dbReference type="EMBL" id="JYDL01000102">
    <property type="protein sequence ID" value="KRX16691.1"/>
    <property type="molecule type" value="Genomic_DNA"/>
</dbReference>
<keyword evidence="1" id="KW-0472">Membrane</keyword>
<keyword evidence="1" id="KW-0812">Transmembrane</keyword>
<accession>A0A0V0RQD8</accession>
<keyword evidence="3" id="KW-1185">Reference proteome</keyword>
<comment type="caution">
    <text evidence="2">The sequence shown here is derived from an EMBL/GenBank/DDBJ whole genome shotgun (WGS) entry which is preliminary data.</text>
</comment>